<evidence type="ECO:0000256" key="1">
    <source>
        <dbReference type="SAM" id="Coils"/>
    </source>
</evidence>
<evidence type="ECO:0000256" key="2">
    <source>
        <dbReference type="SAM" id="MobiDB-lite"/>
    </source>
</evidence>
<dbReference type="Proteomes" id="UP001209570">
    <property type="component" value="Unassembled WGS sequence"/>
</dbReference>
<organism evidence="3 4">
    <name type="scientific">Pythium insidiosum</name>
    <name type="common">Pythiosis disease agent</name>
    <dbReference type="NCBI Taxonomy" id="114742"/>
    <lineage>
        <taxon>Eukaryota</taxon>
        <taxon>Sar</taxon>
        <taxon>Stramenopiles</taxon>
        <taxon>Oomycota</taxon>
        <taxon>Peronosporomycetes</taxon>
        <taxon>Pythiales</taxon>
        <taxon>Pythiaceae</taxon>
        <taxon>Pythium</taxon>
    </lineage>
</organism>
<feature type="coiled-coil region" evidence="1">
    <location>
        <begin position="734"/>
        <end position="761"/>
    </location>
</feature>
<name>A0AAD5QE49_PYTIN</name>
<proteinExistence type="predicted"/>
<dbReference type="EMBL" id="JAKCXM010000016">
    <property type="protein sequence ID" value="KAJ0407900.1"/>
    <property type="molecule type" value="Genomic_DNA"/>
</dbReference>
<keyword evidence="4" id="KW-1185">Reference proteome</keyword>
<reference evidence="3" key="1">
    <citation type="submission" date="2021-12" db="EMBL/GenBank/DDBJ databases">
        <title>Prjna785345.</title>
        <authorList>
            <person name="Rujirawat T."/>
            <person name="Krajaejun T."/>
        </authorList>
    </citation>
    <scope>NUCLEOTIDE SEQUENCE</scope>
    <source>
        <strain evidence="3">Pi057C3</strain>
    </source>
</reference>
<dbReference type="AlphaFoldDB" id="A0AAD5QE49"/>
<feature type="coiled-coil region" evidence="1">
    <location>
        <begin position="604"/>
        <end position="709"/>
    </location>
</feature>
<feature type="compositionally biased region" description="Low complexity" evidence="2">
    <location>
        <begin position="43"/>
        <end position="62"/>
    </location>
</feature>
<feature type="region of interest" description="Disordered" evidence="2">
    <location>
        <begin position="1"/>
        <end position="100"/>
    </location>
</feature>
<comment type="caution">
    <text evidence="3">The sequence shown here is derived from an EMBL/GenBank/DDBJ whole genome shotgun (WGS) entry which is preliminary data.</text>
</comment>
<sequence>MWSALFGAEDGEQQQQRGDPNAPAPVPVPAPDAAAGQRKATDASEAAAAPPAPSASSSAPAPRHSMEQSGTVTPPPSLSRRPSQYREDDREGDDDDSPMAMLLRRLNVLMVKAGQHEFEKKTLVDQMEKERELMRSEVAALERQVQDLKDQNLQLQYKIEYTSEPMLMERLQDVTDMRDALTRVKEQQERDLEAKEKMLQETRQQLAQKEAELQTLRDEMEAARQLHEQEQAAVEEQVRVLETRLAEAARVADDASIREQKDAEELESLRVSVASLTQQNSDLAATLEEREQEIERLEHLKENELTQLNEQLEHTRRTSEVRLAEKEQQVSQMQAEMTEKGTALEKTLQEKITQLESQLQDADNRISEMTSVMDDYKHDCMELWKLNEDLKQQLALAAAETMLKEAESRQKEFSGQSRVSDLESQVEELRDAVTRKEQELVLKEEELLSAREEAARLVESSKRHEESQPWKENAIRVLTEQVTAAQRELTEAMELNLHMSNRNSWLEEQLVNLEAAVSAAEQANDKLQRDLIQKDESIMSMNAQLAEAELQRAGEVLSSKESEIAALRDASASETAKLKSGADKLKDEKRHKASAERVALLTEVDKHLKEVSRLQTMLKKAEKEKAALESDANQLRAVQDEKNRIVEEARQLEVVNRRLEETNQELEATLERSKAFCEDVSQRCEEKVIELQEANQRALEERAEEVAQMTLANGSLRREIEQLAESRFEQERFIEELRLQVADLQAEKNVLAARAHRLMQELSQYTELPDEELLADSQSPAPDLWELLSSGMEQLKADLELASKYAASIDSNAVDDGPESEESLPVSSS</sequence>
<feature type="coiled-coil region" evidence="1">
    <location>
        <begin position="124"/>
        <end position="244"/>
    </location>
</feature>
<evidence type="ECO:0008006" key="5">
    <source>
        <dbReference type="Google" id="ProtNLM"/>
    </source>
</evidence>
<evidence type="ECO:0000313" key="4">
    <source>
        <dbReference type="Proteomes" id="UP001209570"/>
    </source>
</evidence>
<gene>
    <name evidence="3" type="ORF">P43SY_009187</name>
</gene>
<feature type="coiled-coil region" evidence="1">
    <location>
        <begin position="273"/>
        <end position="563"/>
    </location>
</feature>
<accession>A0AAD5QE49</accession>
<keyword evidence="1" id="KW-0175">Coiled coil</keyword>
<protein>
    <recommendedName>
        <fullName evidence="5">Myosin-like protein</fullName>
    </recommendedName>
</protein>
<feature type="region of interest" description="Disordered" evidence="2">
    <location>
        <begin position="810"/>
        <end position="829"/>
    </location>
</feature>
<evidence type="ECO:0000313" key="3">
    <source>
        <dbReference type="EMBL" id="KAJ0407900.1"/>
    </source>
</evidence>